<dbReference type="RefSeq" id="WP_059036395.1">
    <property type="nucleotide sequence ID" value="NZ_JAADZU010000009.1"/>
</dbReference>
<dbReference type="AlphaFoldDB" id="A0A7K3LKT8"/>
<keyword evidence="2" id="KW-1185">Reference proteome</keyword>
<comment type="caution">
    <text evidence="1">The sequence shown here is derived from an EMBL/GenBank/DDBJ whole genome shotgun (WGS) entry which is preliminary data.</text>
</comment>
<dbReference type="EMBL" id="JAADZU010000009">
    <property type="protein sequence ID" value="NDK88872.1"/>
    <property type="molecule type" value="Genomic_DNA"/>
</dbReference>
<sequence>MATPDLDALRRLVHTIFNPDGGTTPESVLTGAALREFSSLDTLFGLLVSGVAAQGERTSYNDYMWVVAENVASARVSVVRIAPPPASASFALNFVMTETGWMIAALDRVRPLVVD</sequence>
<name>A0A7K3LKT8_9ACTN</name>
<dbReference type="Proteomes" id="UP000466307">
    <property type="component" value="Unassembled WGS sequence"/>
</dbReference>
<reference evidence="1 2" key="1">
    <citation type="submission" date="2020-01" db="EMBL/GenBank/DDBJ databases">
        <title>Investigation of new actinobacteria for the biodesulphurisation of diesel fuel.</title>
        <authorList>
            <person name="Athi Narayanan S.M."/>
        </authorList>
    </citation>
    <scope>NUCLEOTIDE SEQUENCE [LARGE SCALE GENOMIC DNA]</scope>
    <source>
        <strain evidence="1 2">213E</strain>
    </source>
</reference>
<evidence type="ECO:0000313" key="1">
    <source>
        <dbReference type="EMBL" id="NDK88872.1"/>
    </source>
</evidence>
<organism evidence="1 2">
    <name type="scientific">Gordonia desulfuricans</name>
    <dbReference type="NCBI Taxonomy" id="89051"/>
    <lineage>
        <taxon>Bacteria</taxon>
        <taxon>Bacillati</taxon>
        <taxon>Actinomycetota</taxon>
        <taxon>Actinomycetes</taxon>
        <taxon>Mycobacteriales</taxon>
        <taxon>Gordoniaceae</taxon>
        <taxon>Gordonia</taxon>
    </lineage>
</organism>
<gene>
    <name evidence="1" type="ORF">GYA93_04665</name>
</gene>
<protein>
    <submittedName>
        <fullName evidence="1">Uncharacterized protein</fullName>
    </submittedName>
</protein>
<evidence type="ECO:0000313" key="2">
    <source>
        <dbReference type="Proteomes" id="UP000466307"/>
    </source>
</evidence>
<accession>A0A7K3LKT8</accession>
<proteinExistence type="predicted"/>